<dbReference type="GO" id="GO:0006886">
    <property type="term" value="P:intracellular protein transport"/>
    <property type="evidence" value="ECO:0007669"/>
    <property type="project" value="InterPro"/>
</dbReference>
<evidence type="ECO:0000259" key="4">
    <source>
        <dbReference type="PROSITE" id="PS50011"/>
    </source>
</evidence>
<dbReference type="InterPro" id="IPR051681">
    <property type="entry name" value="Ser/Thr_Kinases-Pseudokinases"/>
</dbReference>
<evidence type="ECO:0000313" key="5">
    <source>
        <dbReference type="EMBL" id="CAD7695031.1"/>
    </source>
</evidence>
<dbReference type="Proteomes" id="UP000708148">
    <property type="component" value="Unassembled WGS sequence"/>
</dbReference>
<protein>
    <recommendedName>
        <fullName evidence="4">Protein kinase domain-containing protein</fullName>
    </recommendedName>
</protein>
<sequence length="1033" mass="113560">MGWQYNQRISEFLEVQLEKAQAIQPPQDAGKADVEAFEKQLAKGTRLLAKHAQLFDIRDFYTTADAQQGAQQICAVLREIAELWHGHEAVSIAETVPEDWVEEDRHLLQRLLNYILNGVEDEADEHVRQCWGYAKAKHEYRLKWVKVVEREEIIVGERMAQGGKGVVFRATLGGQEVAVKRPQWEQDLPLEDLAEFAREVSMHAMLNYHPNVVQLLATTSCGWLVMELAESDLHTLCRKKLAYGVKLALLQQAAAGLICMHAQNLVHGDIKSKNCLIFGEDPEHPVLRLSDLGLTFEVGQSRSKTIRRGGGTPAWIAPEIYDGRPIDKASDVYSFGVLMYELVSGKEPYGAGRNTTEYALMALKLSEAEPCQVRPQDCPKAMYDLMRRCCVIDPSKRPTMEEVGKALEQMPTDVVWEVPWEPDLAPSHTDAEWARTASDILADLKDSIAHLPPFPLPGQESDADSAGQAPGPPAPLVRRLLLDGEQGLAISSELRRVDGQVVYDLRMANETAAPMEDVAIKIMENSFGLQPVDEANRIPCIAPHSVHAVAVPLCRQPSALSEGPARDTLNVVANIGQASSLLCFQETLPVEVLFNKGAEMDPESFRGEWGKLGEERQKEQTIEATIFDLDASQAALRDANIAIVACSQIDNSDREDICSRCLVESMSAQVLLQLRFQQGILGIDCTLRSERPDLGPLVFSAVRRILSRVRQPHPGTDGSVYIEESSGQEISLSQELPVVQSEVPSSPNTARATTFDLMASATTEASPPSTDGSRTFTPTIQTSNLDSQASIYSETSGRCSNIAFPSPPQSPSPSSRRSPFMLTQYSEPLDLHLASSPPQPSPADTVGAVTRSAKSATAFRPMLPFPKPVRPDMRSTTTVEEMEPDSERELQEAAKAGLVKRVIALLEHGVNVNATGIWFAGTALRLAAVHGHVDVAEVLLDKGANINAKDRDGNTALHLAACEGQMEMVKFLLQRRANKHIRNHNGILWGDTAADVAKNEGHEKIAKFIKGWGGWRGGCVRSPVAMFRTSPRK</sequence>
<feature type="region of interest" description="Disordered" evidence="3">
    <location>
        <begin position="798"/>
        <end position="820"/>
    </location>
</feature>
<reference evidence="5" key="1">
    <citation type="submission" date="2020-12" db="EMBL/GenBank/DDBJ databases">
        <authorList>
            <person name="Iha C."/>
        </authorList>
    </citation>
    <scope>NUCLEOTIDE SEQUENCE</scope>
</reference>
<dbReference type="Pfam" id="PF12796">
    <property type="entry name" value="Ank_2"/>
    <property type="match status" value="1"/>
</dbReference>
<feature type="repeat" description="ANK" evidence="2">
    <location>
        <begin position="919"/>
        <end position="951"/>
    </location>
</feature>
<dbReference type="SUPFAM" id="SSF56112">
    <property type="entry name" value="Protein kinase-like (PK-like)"/>
    <property type="match status" value="1"/>
</dbReference>
<dbReference type="InterPro" id="IPR011009">
    <property type="entry name" value="Kinase-like_dom_sf"/>
</dbReference>
<dbReference type="SUPFAM" id="SSF48403">
    <property type="entry name" value="Ankyrin repeat"/>
    <property type="match status" value="1"/>
</dbReference>
<dbReference type="PROSITE" id="PS50088">
    <property type="entry name" value="ANK_REPEAT"/>
    <property type="match status" value="2"/>
</dbReference>
<dbReference type="InterPro" id="IPR013037">
    <property type="entry name" value="Clathrin_b-adaptin_app_Ig-like"/>
</dbReference>
<dbReference type="GO" id="GO:0030131">
    <property type="term" value="C:clathrin adaptor complex"/>
    <property type="evidence" value="ECO:0007669"/>
    <property type="project" value="InterPro"/>
</dbReference>
<dbReference type="Gene3D" id="3.30.200.20">
    <property type="entry name" value="Phosphorylase Kinase, domain 1"/>
    <property type="match status" value="1"/>
</dbReference>
<dbReference type="EMBL" id="CAJHUC010000297">
    <property type="protein sequence ID" value="CAD7695031.1"/>
    <property type="molecule type" value="Genomic_DNA"/>
</dbReference>
<dbReference type="InterPro" id="IPR001245">
    <property type="entry name" value="Ser-Thr/Tyr_kinase_cat_dom"/>
</dbReference>
<dbReference type="InterPro" id="IPR009028">
    <property type="entry name" value="Coatomer/calthrin_app_sub_C"/>
</dbReference>
<feature type="repeat" description="ANK" evidence="2">
    <location>
        <begin position="952"/>
        <end position="984"/>
    </location>
</feature>
<feature type="region of interest" description="Disordered" evidence="3">
    <location>
        <begin position="451"/>
        <end position="475"/>
    </location>
</feature>
<dbReference type="PROSITE" id="PS00108">
    <property type="entry name" value="PROTEIN_KINASE_ST"/>
    <property type="match status" value="1"/>
</dbReference>
<evidence type="ECO:0000313" key="6">
    <source>
        <dbReference type="Proteomes" id="UP000708148"/>
    </source>
</evidence>
<keyword evidence="2" id="KW-0040">ANK repeat</keyword>
<dbReference type="SUPFAM" id="SSF55711">
    <property type="entry name" value="Subdomain of clathrin and coatomer appendage domain"/>
    <property type="match status" value="1"/>
</dbReference>
<dbReference type="PROSITE" id="PS50011">
    <property type="entry name" value="PROTEIN_KINASE_DOM"/>
    <property type="match status" value="1"/>
</dbReference>
<dbReference type="Gene3D" id="3.30.310.10">
    <property type="entry name" value="TATA-Binding Protein"/>
    <property type="match status" value="1"/>
</dbReference>
<dbReference type="PANTHER" id="PTHR44329:SF260">
    <property type="entry name" value="PROTEIN KINASE DOMAIN-CONTAINING PROTEIN"/>
    <property type="match status" value="1"/>
</dbReference>
<feature type="region of interest" description="Disordered" evidence="3">
    <location>
        <begin position="760"/>
        <end position="786"/>
    </location>
</feature>
<dbReference type="GO" id="GO:0005524">
    <property type="term" value="F:ATP binding"/>
    <property type="evidence" value="ECO:0007669"/>
    <property type="project" value="InterPro"/>
</dbReference>
<accession>A0A8S1ILB2</accession>
<dbReference type="InterPro" id="IPR008271">
    <property type="entry name" value="Ser/Thr_kinase_AS"/>
</dbReference>
<dbReference type="SMART" id="SM00220">
    <property type="entry name" value="S_TKc"/>
    <property type="match status" value="1"/>
</dbReference>
<comment type="caution">
    <text evidence="5">The sequence shown here is derived from an EMBL/GenBank/DDBJ whole genome shotgun (WGS) entry which is preliminary data.</text>
</comment>
<dbReference type="Pfam" id="PF07714">
    <property type="entry name" value="PK_Tyr_Ser-Thr"/>
    <property type="match status" value="1"/>
</dbReference>
<organism evidence="5 6">
    <name type="scientific">Ostreobium quekettii</name>
    <dbReference type="NCBI Taxonomy" id="121088"/>
    <lineage>
        <taxon>Eukaryota</taxon>
        <taxon>Viridiplantae</taxon>
        <taxon>Chlorophyta</taxon>
        <taxon>core chlorophytes</taxon>
        <taxon>Ulvophyceae</taxon>
        <taxon>TCBD clade</taxon>
        <taxon>Bryopsidales</taxon>
        <taxon>Ostreobineae</taxon>
        <taxon>Ostreobiaceae</taxon>
        <taxon>Ostreobium</taxon>
    </lineage>
</organism>
<evidence type="ECO:0000256" key="1">
    <source>
        <dbReference type="ARBA" id="ARBA00005843"/>
    </source>
</evidence>
<dbReference type="InterPro" id="IPR002110">
    <property type="entry name" value="Ankyrin_rpt"/>
</dbReference>
<dbReference type="InterPro" id="IPR000719">
    <property type="entry name" value="Prot_kinase_dom"/>
</dbReference>
<dbReference type="InterPro" id="IPR036770">
    <property type="entry name" value="Ankyrin_rpt-contain_sf"/>
</dbReference>
<dbReference type="PANTHER" id="PTHR44329">
    <property type="entry name" value="SERINE/THREONINE-PROTEIN KINASE TNNI3K-RELATED"/>
    <property type="match status" value="1"/>
</dbReference>
<dbReference type="Pfam" id="PF09066">
    <property type="entry name" value="B2-adapt-app_C"/>
    <property type="match status" value="1"/>
</dbReference>
<dbReference type="SMART" id="SM01020">
    <property type="entry name" value="B2-adapt-app_C"/>
    <property type="match status" value="1"/>
</dbReference>
<dbReference type="InterPro" id="IPR015151">
    <property type="entry name" value="B-adaptin_app_sub_C"/>
</dbReference>
<dbReference type="Gene3D" id="1.10.510.10">
    <property type="entry name" value="Transferase(Phosphotransferase) domain 1"/>
    <property type="match status" value="1"/>
</dbReference>
<dbReference type="Gene3D" id="1.25.40.20">
    <property type="entry name" value="Ankyrin repeat-containing domain"/>
    <property type="match status" value="2"/>
</dbReference>
<dbReference type="AlphaFoldDB" id="A0A8S1ILB2"/>
<gene>
    <name evidence="5" type="ORF">OSTQU699_LOCUS392</name>
</gene>
<dbReference type="InterPro" id="IPR013041">
    <property type="entry name" value="Clathrin_app_Ig-like_sf"/>
</dbReference>
<dbReference type="Gene3D" id="2.60.40.1150">
    <property type="match status" value="1"/>
</dbReference>
<dbReference type="SUPFAM" id="SSF49348">
    <property type="entry name" value="Clathrin adaptor appendage domain"/>
    <property type="match status" value="1"/>
</dbReference>
<feature type="domain" description="Protein kinase" evidence="4">
    <location>
        <begin position="153"/>
        <end position="410"/>
    </location>
</feature>
<comment type="similarity">
    <text evidence="1">Belongs to the protein kinase superfamily. TKL Ser/Thr protein kinase family.</text>
</comment>
<evidence type="ECO:0000256" key="3">
    <source>
        <dbReference type="SAM" id="MobiDB-lite"/>
    </source>
</evidence>
<dbReference type="InterPro" id="IPR012295">
    <property type="entry name" value="TBP_dom_sf"/>
</dbReference>
<dbReference type="SMART" id="SM00248">
    <property type="entry name" value="ANK"/>
    <property type="match status" value="3"/>
</dbReference>
<proteinExistence type="inferred from homology"/>
<name>A0A8S1ILB2_9CHLO</name>
<keyword evidence="6" id="KW-1185">Reference proteome</keyword>
<dbReference type="PROSITE" id="PS50297">
    <property type="entry name" value="ANK_REP_REGION"/>
    <property type="match status" value="2"/>
</dbReference>
<dbReference type="GO" id="GO:0004674">
    <property type="term" value="F:protein serine/threonine kinase activity"/>
    <property type="evidence" value="ECO:0007669"/>
    <property type="project" value="TreeGrafter"/>
</dbReference>
<dbReference type="OrthoDB" id="9995210at2759"/>
<dbReference type="GO" id="GO:0016192">
    <property type="term" value="P:vesicle-mediated transport"/>
    <property type="evidence" value="ECO:0007669"/>
    <property type="project" value="InterPro"/>
</dbReference>
<feature type="region of interest" description="Disordered" evidence="3">
    <location>
        <begin position="861"/>
        <end position="887"/>
    </location>
</feature>
<evidence type="ECO:0000256" key="2">
    <source>
        <dbReference type="PROSITE-ProRule" id="PRU00023"/>
    </source>
</evidence>